<organism evidence="3 4">
    <name type="scientific">Leptobrachium leishanense</name>
    <name type="common">Leishan spiny toad</name>
    <dbReference type="NCBI Taxonomy" id="445787"/>
    <lineage>
        <taxon>Eukaryota</taxon>
        <taxon>Metazoa</taxon>
        <taxon>Chordata</taxon>
        <taxon>Craniata</taxon>
        <taxon>Vertebrata</taxon>
        <taxon>Euteleostomi</taxon>
        <taxon>Amphibia</taxon>
        <taxon>Batrachia</taxon>
        <taxon>Anura</taxon>
        <taxon>Pelobatoidea</taxon>
        <taxon>Megophryidae</taxon>
        <taxon>Leptobrachium</taxon>
    </lineage>
</organism>
<dbReference type="Pfam" id="PF00665">
    <property type="entry name" value="rve"/>
    <property type="match status" value="1"/>
</dbReference>
<protein>
    <recommendedName>
        <fullName evidence="2">Integrase catalytic domain-containing protein</fullName>
    </recommendedName>
</protein>
<dbReference type="InterPro" id="IPR012337">
    <property type="entry name" value="RNaseH-like_sf"/>
</dbReference>
<dbReference type="PANTHER" id="PTHR37984:SF9">
    <property type="entry name" value="INTEGRASE CATALYTIC DOMAIN-CONTAINING PROTEIN"/>
    <property type="match status" value="1"/>
</dbReference>
<sequence length="270" mass="30201">IAPLVEATSVAVITHLKSMFARWGVPAELVSDNGMQFASMEFRSFSGDYDFLHSTSSPHYPQANGMAERADQTAKFILRQPDPYLALLAYRATPIQATGCSPAQLMMGRQIRTSLPSVGAFQSSSPVLSEKVRRRDEEAKRNYRYYYDRRHSARHLRAPELYPGQSVRVKLDDEKRWKTPAIVVGRAAEPRSYVVRTEAGTVARRNRWHLQVVPEELGAENLQPQPVESPVLRGTPALQQDSGENTSLSDLETQPLSQGSGEGPCKMTEW</sequence>
<evidence type="ECO:0000313" key="4">
    <source>
        <dbReference type="Proteomes" id="UP000694569"/>
    </source>
</evidence>
<feature type="compositionally biased region" description="Polar residues" evidence="1">
    <location>
        <begin position="237"/>
        <end position="259"/>
    </location>
</feature>
<proteinExistence type="predicted"/>
<reference evidence="3" key="1">
    <citation type="submission" date="2025-08" db="UniProtKB">
        <authorList>
            <consortium name="Ensembl"/>
        </authorList>
    </citation>
    <scope>IDENTIFICATION</scope>
</reference>
<feature type="region of interest" description="Disordered" evidence="1">
    <location>
        <begin position="219"/>
        <end position="270"/>
    </location>
</feature>
<dbReference type="AlphaFoldDB" id="A0A8C5PZ73"/>
<dbReference type="FunFam" id="3.30.420.10:FF:000063">
    <property type="entry name" value="Retrovirus-related Pol polyprotein from transposon 297-like Protein"/>
    <property type="match status" value="1"/>
</dbReference>
<dbReference type="InterPro" id="IPR001584">
    <property type="entry name" value="Integrase_cat-core"/>
</dbReference>
<accession>A0A8C5PZ73</accession>
<dbReference type="Ensembl" id="ENSLLET00000030968.1">
    <property type="protein sequence ID" value="ENSLLEP00000029816.1"/>
    <property type="gene ID" value="ENSLLEG00000018913.1"/>
</dbReference>
<feature type="domain" description="Integrase catalytic" evidence="2">
    <location>
        <begin position="1"/>
        <end position="75"/>
    </location>
</feature>
<evidence type="ECO:0000259" key="2">
    <source>
        <dbReference type="PROSITE" id="PS50994"/>
    </source>
</evidence>
<keyword evidence="4" id="KW-1185">Reference proteome</keyword>
<dbReference type="GeneTree" id="ENSGT00490000044642"/>
<name>A0A8C5PZ73_9ANUR</name>
<dbReference type="GO" id="GO:0015074">
    <property type="term" value="P:DNA integration"/>
    <property type="evidence" value="ECO:0007669"/>
    <property type="project" value="InterPro"/>
</dbReference>
<dbReference type="Proteomes" id="UP000694569">
    <property type="component" value="Unplaced"/>
</dbReference>
<reference evidence="3" key="2">
    <citation type="submission" date="2025-09" db="UniProtKB">
        <authorList>
            <consortium name="Ensembl"/>
        </authorList>
    </citation>
    <scope>IDENTIFICATION</scope>
</reference>
<dbReference type="InterPro" id="IPR036397">
    <property type="entry name" value="RNaseH_sf"/>
</dbReference>
<dbReference type="OrthoDB" id="9359997at2759"/>
<evidence type="ECO:0000256" key="1">
    <source>
        <dbReference type="SAM" id="MobiDB-lite"/>
    </source>
</evidence>
<dbReference type="SUPFAM" id="SSF53098">
    <property type="entry name" value="Ribonuclease H-like"/>
    <property type="match status" value="1"/>
</dbReference>
<evidence type="ECO:0000313" key="3">
    <source>
        <dbReference type="Ensembl" id="ENSLLEP00000029816.1"/>
    </source>
</evidence>
<dbReference type="Gene3D" id="3.30.420.10">
    <property type="entry name" value="Ribonuclease H-like superfamily/Ribonuclease H"/>
    <property type="match status" value="1"/>
</dbReference>
<dbReference type="PROSITE" id="PS50994">
    <property type="entry name" value="INTEGRASE"/>
    <property type="match status" value="1"/>
</dbReference>
<dbReference type="PANTHER" id="PTHR37984">
    <property type="entry name" value="PROTEIN CBG26694"/>
    <property type="match status" value="1"/>
</dbReference>
<dbReference type="InterPro" id="IPR050951">
    <property type="entry name" value="Retrovirus_Pol_polyprotein"/>
</dbReference>
<dbReference type="GO" id="GO:0003676">
    <property type="term" value="F:nucleic acid binding"/>
    <property type="evidence" value="ECO:0007669"/>
    <property type="project" value="InterPro"/>
</dbReference>